<sequence length="330" mass="35946">MDDLKLTVTGSSGTRDVTQLVQSFTWSGAYNQCGRTLDLGFAVSSVDKRLPAVSAELGSALRFYRSGDLLFDGYLLTRQRENGGNVLSPTGYDRGIYLKKNKASYKFRNMTPEAITKRVCSDFGIDLGNLAETGVSISRNFPGVSLYQIIQTAYTLASAATGKKYIQRFRGALLDVVAKEKTSSTLVLKPGSNLLTTSVTESVEDMINRVVITDENDNKVAAREDSEAIALYGLMQTVLKQQKGKDSGKEAKQLLEENGVSQKITVTNLGNSSLIAGSCAVLKEPVTGLYGLFWIDSDTHTWKNGIYQNKLVLNFRSLMDEAEAGSLPDA</sequence>
<accession>A0A644XBL5</accession>
<reference evidence="2" key="1">
    <citation type="submission" date="2019-08" db="EMBL/GenBank/DDBJ databases">
        <authorList>
            <person name="Kucharzyk K."/>
            <person name="Murdoch R.W."/>
            <person name="Higgins S."/>
            <person name="Loffler F."/>
        </authorList>
    </citation>
    <scope>NUCLEOTIDE SEQUENCE</scope>
</reference>
<organism evidence="2">
    <name type="scientific">bioreactor metagenome</name>
    <dbReference type="NCBI Taxonomy" id="1076179"/>
    <lineage>
        <taxon>unclassified sequences</taxon>
        <taxon>metagenomes</taxon>
        <taxon>ecological metagenomes</taxon>
    </lineage>
</organism>
<dbReference type="Pfam" id="PF24032">
    <property type="entry name" value="YQBQ"/>
    <property type="match status" value="1"/>
</dbReference>
<feature type="domain" description="YqbQ/XkdQ" evidence="1">
    <location>
        <begin position="25"/>
        <end position="313"/>
    </location>
</feature>
<protein>
    <recommendedName>
        <fullName evidence="1">YqbQ/XkdQ domain-containing protein</fullName>
    </recommendedName>
</protein>
<evidence type="ECO:0000313" key="2">
    <source>
        <dbReference type="EMBL" id="MPM11554.1"/>
    </source>
</evidence>
<proteinExistence type="predicted"/>
<gene>
    <name evidence="2" type="ORF">SDC9_57900</name>
</gene>
<dbReference type="InterPro" id="IPR056937">
    <property type="entry name" value="YqbQ/XkdQ"/>
</dbReference>
<comment type="caution">
    <text evidence="2">The sequence shown here is derived from an EMBL/GenBank/DDBJ whole genome shotgun (WGS) entry which is preliminary data.</text>
</comment>
<evidence type="ECO:0000259" key="1">
    <source>
        <dbReference type="Pfam" id="PF24032"/>
    </source>
</evidence>
<dbReference type="EMBL" id="VSSQ01001845">
    <property type="protein sequence ID" value="MPM11554.1"/>
    <property type="molecule type" value="Genomic_DNA"/>
</dbReference>
<dbReference type="AlphaFoldDB" id="A0A644XBL5"/>
<name>A0A644XBL5_9ZZZZ</name>
<dbReference type="SUPFAM" id="SSF69279">
    <property type="entry name" value="Phage tail proteins"/>
    <property type="match status" value="1"/>
</dbReference>